<dbReference type="Gene3D" id="3.40.50.1010">
    <property type="entry name" value="5'-nuclease"/>
    <property type="match status" value="1"/>
</dbReference>
<keyword evidence="5" id="KW-0472">Membrane</keyword>
<dbReference type="InterPro" id="IPR052041">
    <property type="entry name" value="Nucleic_acid_metab_PIN/TRAM"/>
</dbReference>
<reference evidence="8" key="1">
    <citation type="journal article" date="2017" name="Appl. Environ. Microbiol.">
        <title>Genomic analysis of Calderihabitans maritimus KKC1, a thermophilic hydrogenogenic carboxydotrophic bacterium isolated from marine sediment.</title>
        <authorList>
            <person name="Omae K."/>
            <person name="Yoneda Y."/>
            <person name="Fukuyama Y."/>
            <person name="Yoshida T."/>
            <person name="Sako Y."/>
        </authorList>
    </citation>
    <scope>NUCLEOTIDE SEQUENCE [LARGE SCALE GENOMIC DNA]</scope>
    <source>
        <strain evidence="8">KKC1</strain>
    </source>
</reference>
<feature type="transmembrane region" description="Helical" evidence="5">
    <location>
        <begin position="82"/>
        <end position="104"/>
    </location>
</feature>
<keyword evidence="4" id="KW-0460">Magnesium</keyword>
<accession>A0A1Z5HNN3</accession>
<keyword evidence="5" id="KW-1133">Transmembrane helix</keyword>
<evidence type="ECO:0000259" key="6">
    <source>
        <dbReference type="PROSITE" id="PS50926"/>
    </source>
</evidence>
<evidence type="ECO:0000256" key="5">
    <source>
        <dbReference type="SAM" id="Phobius"/>
    </source>
</evidence>
<dbReference type="CDD" id="cd09877">
    <property type="entry name" value="PIN_YacL-like"/>
    <property type="match status" value="1"/>
</dbReference>
<comment type="cofactor">
    <cofactor evidence="1">
        <name>Mg(2+)</name>
        <dbReference type="ChEBI" id="CHEBI:18420"/>
    </cofactor>
</comment>
<feature type="domain" description="TRAM" evidence="6">
    <location>
        <begin position="290"/>
        <end position="351"/>
    </location>
</feature>
<comment type="caution">
    <text evidence="7">The sequence shown here is derived from an EMBL/GenBank/DDBJ whole genome shotgun (WGS) entry which is preliminary data.</text>
</comment>
<dbReference type="Pfam" id="PF01850">
    <property type="entry name" value="PIN"/>
    <property type="match status" value="1"/>
</dbReference>
<dbReference type="OrthoDB" id="9780734at2"/>
<feature type="transmembrane region" description="Helical" evidence="5">
    <location>
        <begin position="7"/>
        <end position="27"/>
    </location>
</feature>
<evidence type="ECO:0000256" key="1">
    <source>
        <dbReference type="ARBA" id="ARBA00001946"/>
    </source>
</evidence>
<dbReference type="Proteomes" id="UP000197032">
    <property type="component" value="Unassembled WGS sequence"/>
</dbReference>
<organism evidence="7 8">
    <name type="scientific">Calderihabitans maritimus</name>
    <dbReference type="NCBI Taxonomy" id="1246530"/>
    <lineage>
        <taxon>Bacteria</taxon>
        <taxon>Bacillati</taxon>
        <taxon>Bacillota</taxon>
        <taxon>Clostridia</taxon>
        <taxon>Neomoorellales</taxon>
        <taxon>Calderihabitantaceae</taxon>
        <taxon>Calderihabitans</taxon>
    </lineage>
</organism>
<evidence type="ECO:0000313" key="8">
    <source>
        <dbReference type="Proteomes" id="UP000197032"/>
    </source>
</evidence>
<evidence type="ECO:0000256" key="3">
    <source>
        <dbReference type="ARBA" id="ARBA00022801"/>
    </source>
</evidence>
<dbReference type="SMART" id="SM00670">
    <property type="entry name" value="PINc"/>
    <property type="match status" value="1"/>
</dbReference>
<dbReference type="GO" id="GO:0004518">
    <property type="term" value="F:nuclease activity"/>
    <property type="evidence" value="ECO:0007669"/>
    <property type="project" value="UniProtKB-KW"/>
</dbReference>
<name>A0A1Z5HNN3_9FIRM</name>
<dbReference type="PROSITE" id="PS50926">
    <property type="entry name" value="TRAM"/>
    <property type="match status" value="1"/>
</dbReference>
<protein>
    <submittedName>
        <fullName evidence="7">PilT protein-like protein</fullName>
    </submittedName>
</protein>
<dbReference type="InterPro" id="IPR029060">
    <property type="entry name" value="PIN-like_dom_sf"/>
</dbReference>
<evidence type="ECO:0000256" key="2">
    <source>
        <dbReference type="ARBA" id="ARBA00022722"/>
    </source>
</evidence>
<dbReference type="InterPro" id="IPR002716">
    <property type="entry name" value="PIN_dom"/>
</dbReference>
<proteinExistence type="predicted"/>
<dbReference type="AlphaFoldDB" id="A0A1Z5HNN3"/>
<feature type="transmembrane region" description="Helical" evidence="5">
    <location>
        <begin position="39"/>
        <end position="61"/>
    </location>
</feature>
<dbReference type="RefSeq" id="WP_088552724.1">
    <property type="nucleotide sequence ID" value="NZ_BDGJ01000007.1"/>
</dbReference>
<dbReference type="InterPro" id="IPR002792">
    <property type="entry name" value="TRAM_dom"/>
</dbReference>
<sequence>MVNRIVRFFIAFILAGAGFSLGVFLANQGNVVIPGAIKGAIIGILTIVFALGGFSLAPRLIQGFDQLSGWLIGKLLKMPIQDIIGGAIGLIVGLIIASLLGSSLSRLHLVGPYISIIVTLFLGYVGLSVGIKKKEELLSIFSSLPRFVSKDKQSKTEFQSMPKILDTSVIIDGRIADICKSGFIEGVLLIPNFVLEELRHIADSPDLLKRNRGRRGLDILNKIRKELDVRVQICEYEFDDVLEVDSRLVKLAKQLGAPIITNDFNLNKVAELQGVKVLNINELANAVKPIVLPGEEMMVHVIKDGKEVGQGVGYLDDGTMIVVENGKKFIGQNIDIVVTSVLQTSAGRMIFGRPKILERKQASG</sequence>
<evidence type="ECO:0000256" key="4">
    <source>
        <dbReference type="ARBA" id="ARBA00022842"/>
    </source>
</evidence>
<dbReference type="Pfam" id="PF01938">
    <property type="entry name" value="TRAM"/>
    <property type="match status" value="1"/>
</dbReference>
<evidence type="ECO:0000313" key="7">
    <source>
        <dbReference type="EMBL" id="GAW91139.1"/>
    </source>
</evidence>
<dbReference type="GO" id="GO:0016787">
    <property type="term" value="F:hydrolase activity"/>
    <property type="evidence" value="ECO:0007669"/>
    <property type="project" value="UniProtKB-KW"/>
</dbReference>
<keyword evidence="3" id="KW-0378">Hydrolase</keyword>
<gene>
    <name evidence="7" type="ORF">KKC1_03010</name>
</gene>
<dbReference type="PANTHER" id="PTHR11603:SF147">
    <property type="entry name" value="MEMBRANE PROTEIN"/>
    <property type="match status" value="1"/>
</dbReference>
<feature type="transmembrane region" description="Helical" evidence="5">
    <location>
        <begin position="110"/>
        <end position="131"/>
    </location>
</feature>
<keyword evidence="5" id="KW-0812">Transmembrane</keyword>
<dbReference type="EMBL" id="BDGJ01000007">
    <property type="protein sequence ID" value="GAW91139.1"/>
    <property type="molecule type" value="Genomic_DNA"/>
</dbReference>
<dbReference type="PANTHER" id="PTHR11603">
    <property type="entry name" value="AAA FAMILY ATPASE"/>
    <property type="match status" value="1"/>
</dbReference>
<dbReference type="SUPFAM" id="SSF88723">
    <property type="entry name" value="PIN domain-like"/>
    <property type="match status" value="1"/>
</dbReference>
<keyword evidence="8" id="KW-1185">Reference proteome</keyword>
<keyword evidence="2" id="KW-0540">Nuclease</keyword>